<dbReference type="Proteomes" id="UP001283361">
    <property type="component" value="Unassembled WGS sequence"/>
</dbReference>
<organism evidence="1 2">
    <name type="scientific">Elysia crispata</name>
    <name type="common">lettuce slug</name>
    <dbReference type="NCBI Taxonomy" id="231223"/>
    <lineage>
        <taxon>Eukaryota</taxon>
        <taxon>Metazoa</taxon>
        <taxon>Spiralia</taxon>
        <taxon>Lophotrochozoa</taxon>
        <taxon>Mollusca</taxon>
        <taxon>Gastropoda</taxon>
        <taxon>Heterobranchia</taxon>
        <taxon>Euthyneura</taxon>
        <taxon>Panpulmonata</taxon>
        <taxon>Sacoglossa</taxon>
        <taxon>Placobranchoidea</taxon>
        <taxon>Plakobranchidae</taxon>
        <taxon>Elysia</taxon>
    </lineage>
</organism>
<dbReference type="EMBL" id="JAWDGP010006383">
    <property type="protein sequence ID" value="KAK3741969.1"/>
    <property type="molecule type" value="Genomic_DNA"/>
</dbReference>
<reference evidence="1" key="1">
    <citation type="journal article" date="2023" name="G3 (Bethesda)">
        <title>A reference genome for the long-term kleptoplast-retaining sea slug Elysia crispata morphotype clarki.</title>
        <authorList>
            <person name="Eastman K.E."/>
            <person name="Pendleton A.L."/>
            <person name="Shaikh M.A."/>
            <person name="Suttiyut T."/>
            <person name="Ogas R."/>
            <person name="Tomko P."/>
            <person name="Gavelis G."/>
            <person name="Widhalm J.R."/>
            <person name="Wisecaver J.H."/>
        </authorList>
    </citation>
    <scope>NUCLEOTIDE SEQUENCE</scope>
    <source>
        <strain evidence="1">ECLA1</strain>
    </source>
</reference>
<comment type="caution">
    <text evidence="1">The sequence shown here is derived from an EMBL/GenBank/DDBJ whole genome shotgun (WGS) entry which is preliminary data.</text>
</comment>
<accession>A0AAE1CWP8</accession>
<keyword evidence="2" id="KW-1185">Reference proteome</keyword>
<name>A0AAE1CWP8_9GAST</name>
<evidence type="ECO:0000313" key="1">
    <source>
        <dbReference type="EMBL" id="KAK3741969.1"/>
    </source>
</evidence>
<proteinExistence type="predicted"/>
<evidence type="ECO:0000313" key="2">
    <source>
        <dbReference type="Proteomes" id="UP001283361"/>
    </source>
</evidence>
<dbReference type="AlphaFoldDB" id="A0AAE1CWP8"/>
<gene>
    <name evidence="1" type="ORF">RRG08_024715</name>
</gene>
<protein>
    <submittedName>
        <fullName evidence="1">Uncharacterized protein</fullName>
    </submittedName>
</protein>
<sequence length="150" mass="16364">MYSNGGLSGSARCDKFLKTASLDGISAPLFFSPTTCKEYLVQAQILHASRCSGLLLRIVVAGEARDSLMRQLAPPTSSLPHTHINPYAHAREEPIAAGVKLNRSSRRPNSGNRDAMTTTEKANGRHLFSISCQIQILILLKYLAENLVPM</sequence>